<reference evidence="2" key="1">
    <citation type="submission" date="2016-11" db="EMBL/GenBank/DDBJ databases">
        <authorList>
            <person name="Varghese N."/>
            <person name="Submissions S."/>
        </authorList>
    </citation>
    <scope>NUCLEOTIDE SEQUENCE [LARGE SCALE GENOMIC DNA]</scope>
    <source>
        <strain evidence="2">DSM 16990</strain>
    </source>
</reference>
<gene>
    <name evidence="1" type="ORF">SAMN04488522_101114</name>
</gene>
<dbReference type="EMBL" id="FQUQ01000001">
    <property type="protein sequence ID" value="SHE40646.1"/>
    <property type="molecule type" value="Genomic_DNA"/>
</dbReference>
<protein>
    <submittedName>
        <fullName evidence="1">Uncharacterized protein</fullName>
    </submittedName>
</protein>
<dbReference type="STRING" id="288992.SAMN04488522_101114"/>
<evidence type="ECO:0000313" key="2">
    <source>
        <dbReference type="Proteomes" id="UP000184287"/>
    </source>
</evidence>
<dbReference type="OrthoDB" id="707065at2"/>
<name>A0A1M4T826_9SPHI</name>
<accession>A0A1M4T826</accession>
<dbReference type="RefSeq" id="WP_073226063.1">
    <property type="nucleotide sequence ID" value="NZ_FQUQ01000001.1"/>
</dbReference>
<dbReference type="Proteomes" id="UP000184287">
    <property type="component" value="Unassembled WGS sequence"/>
</dbReference>
<organism evidence="1 2">
    <name type="scientific">Pedobacter caeni</name>
    <dbReference type="NCBI Taxonomy" id="288992"/>
    <lineage>
        <taxon>Bacteria</taxon>
        <taxon>Pseudomonadati</taxon>
        <taxon>Bacteroidota</taxon>
        <taxon>Sphingobacteriia</taxon>
        <taxon>Sphingobacteriales</taxon>
        <taxon>Sphingobacteriaceae</taxon>
        <taxon>Pedobacter</taxon>
    </lineage>
</organism>
<sequence length="155" mass="18472">MKKNTYKTKMYKVFKKYQEVPEMYATKHMPLNLTIPPNFRMLCALLDVKPTQVINDFMAIVSSSYQVNFPIEANKAAVEYLLKCEYGKRYFYKEDIAVMLSELEAVRVVTETMDKSNSTEMNLFFCFKHMQAQTWFKTWYTKNKRKKTISVLNEY</sequence>
<dbReference type="AlphaFoldDB" id="A0A1M4T826"/>
<proteinExistence type="predicted"/>
<keyword evidence="2" id="KW-1185">Reference proteome</keyword>
<evidence type="ECO:0000313" key="1">
    <source>
        <dbReference type="EMBL" id="SHE40646.1"/>
    </source>
</evidence>